<dbReference type="PIRSF" id="PIRSF016719">
    <property type="entry name" value="UCP016719"/>
    <property type="match status" value="1"/>
</dbReference>
<accession>A0A086TGY3</accession>
<proteinExistence type="predicted"/>
<name>A0A086TGY3_HAPC1</name>
<dbReference type="Pfam" id="PF20732">
    <property type="entry name" value="NamZ_C"/>
    <property type="match status" value="1"/>
</dbReference>
<dbReference type="Pfam" id="PF07075">
    <property type="entry name" value="NamZ_N"/>
    <property type="match status" value="1"/>
</dbReference>
<protein>
    <recommendedName>
        <fullName evidence="6">DUF1343 domain-containing protein</fullName>
    </recommendedName>
</protein>
<dbReference type="InterPro" id="IPR048502">
    <property type="entry name" value="NamZ_N"/>
</dbReference>
<dbReference type="GO" id="GO:0033922">
    <property type="term" value="F:peptidoglycan beta-N-acetylmuramidase activity"/>
    <property type="evidence" value="ECO:0007669"/>
    <property type="project" value="InterPro"/>
</dbReference>
<reference evidence="5" key="1">
    <citation type="journal article" date="2014" name="Genome Announc.">
        <title>Genome sequence and annotation of Acremonium chrysogenum, producer of the beta-lactam antibiotic cephalosporin C.</title>
        <authorList>
            <person name="Terfehr D."/>
            <person name="Dahlmann T.A."/>
            <person name="Specht T."/>
            <person name="Zadra I."/>
            <person name="Kuernsteiner H."/>
            <person name="Kueck U."/>
        </authorList>
    </citation>
    <scope>NUCLEOTIDE SEQUENCE [LARGE SCALE GENOMIC DNA]</scope>
    <source>
        <strain evidence="5">ATCC 11550 / CBS 779.69 / DSM 880 / IAM 14645 / JCM 23072 / IMI 49137</strain>
    </source>
</reference>
<evidence type="ECO:0000313" key="5">
    <source>
        <dbReference type="Proteomes" id="UP000029964"/>
    </source>
</evidence>
<dbReference type="PANTHER" id="PTHR42915:SF1">
    <property type="entry name" value="PEPTIDOGLYCAN BETA-N-ACETYLMURAMIDASE NAMZ"/>
    <property type="match status" value="1"/>
</dbReference>
<feature type="domain" description="Peptidoglycan beta-N-acetylmuramidase NamZ N-terminal" evidence="2">
    <location>
        <begin position="43"/>
        <end position="262"/>
    </location>
</feature>
<dbReference type="HOGENOM" id="CLU_033227_1_0_1"/>
<dbReference type="Gene3D" id="3.90.1150.140">
    <property type="match status" value="1"/>
</dbReference>
<dbReference type="InterPro" id="IPR008302">
    <property type="entry name" value="NamZ"/>
</dbReference>
<organism evidence="4 5">
    <name type="scientific">Hapsidospora chrysogenum (strain ATCC 11550 / CBS 779.69 / DSM 880 / IAM 14645 / JCM 23072 / IMI 49137)</name>
    <name type="common">Acremonium chrysogenum</name>
    <dbReference type="NCBI Taxonomy" id="857340"/>
    <lineage>
        <taxon>Eukaryota</taxon>
        <taxon>Fungi</taxon>
        <taxon>Dikarya</taxon>
        <taxon>Ascomycota</taxon>
        <taxon>Pezizomycotina</taxon>
        <taxon>Sordariomycetes</taxon>
        <taxon>Hypocreomycetidae</taxon>
        <taxon>Hypocreales</taxon>
        <taxon>Bionectriaceae</taxon>
        <taxon>Hapsidospora</taxon>
    </lineage>
</organism>
<feature type="signal peptide" evidence="1">
    <location>
        <begin position="1"/>
        <end position="15"/>
    </location>
</feature>
<feature type="domain" description="Peptidoglycan beta-N-acetylmuramidase NamZ C-terminal" evidence="3">
    <location>
        <begin position="266"/>
        <end position="439"/>
    </location>
</feature>
<keyword evidence="1" id="KW-0732">Signal</keyword>
<dbReference type="Gene3D" id="3.40.50.12170">
    <property type="entry name" value="Uncharacterised protein PF07075, DUF1343"/>
    <property type="match status" value="1"/>
</dbReference>
<dbReference type="STRING" id="857340.A0A086TGY3"/>
<dbReference type="PANTHER" id="PTHR42915">
    <property type="entry name" value="HYPOTHETICAL 460 KDA PROTEIN IN FEUA-SIGW INTERGENIC REGION [PRECURSOR]"/>
    <property type="match status" value="1"/>
</dbReference>
<dbReference type="OrthoDB" id="2017677at2759"/>
<dbReference type="InterPro" id="IPR048503">
    <property type="entry name" value="NamZ_C"/>
</dbReference>
<dbReference type="Proteomes" id="UP000029964">
    <property type="component" value="Unassembled WGS sequence"/>
</dbReference>
<evidence type="ECO:0000313" key="4">
    <source>
        <dbReference type="EMBL" id="KFH48615.1"/>
    </source>
</evidence>
<feature type="chain" id="PRO_5013220882" description="DUF1343 domain-containing protein" evidence="1">
    <location>
        <begin position="16"/>
        <end position="439"/>
    </location>
</feature>
<dbReference type="EMBL" id="JPKY01000002">
    <property type="protein sequence ID" value="KFH48615.1"/>
    <property type="molecule type" value="Genomic_DNA"/>
</dbReference>
<comment type="caution">
    <text evidence="4">The sequence shown here is derived from an EMBL/GenBank/DDBJ whole genome shotgun (WGS) entry which is preliminary data.</text>
</comment>
<sequence length="439" mass="48075">MKLLTLAMAAAAAAATATPGERVKTGLDVLIESDYAQLQDRKVIVLTNPTGITRQMDLGVDVMFESGAVDLVGVMGPEHGFRGTAQAGGSEGSFEDPKTGLTVYDAYLANTTELMGFIEESGADTVLFDIQDVGARFYTCKFIFHPPDIWAMYDTMIAAAKTNATFTVIDRPNPITGLDAFGPVLNESFITSYVGRRPIAQAHGMTVGELASMFVGEGWVSEAADNSSLSLEVIKMENWRRSMTFEQTGLPWALPSPNMPTVDTAMLYPGTCMFEGTSISEGRGTTRPFELLGAPWGNESWALAMRDLDIPNTQYRFQCFTPTADDFQGNVSCGLQAYADPRSIKELETFDAPYVGVSLLYTARKLYTVDNSTGEAPTTGAFHWIYSGGSRSLYNIDVLVGSPLVREGIESGLTPDEIREAWTPRLDEFRERRKKYLLY</sequence>
<evidence type="ECO:0000259" key="2">
    <source>
        <dbReference type="Pfam" id="PF07075"/>
    </source>
</evidence>
<evidence type="ECO:0000256" key="1">
    <source>
        <dbReference type="SAM" id="SignalP"/>
    </source>
</evidence>
<dbReference type="AlphaFoldDB" id="A0A086TGY3"/>
<evidence type="ECO:0000259" key="3">
    <source>
        <dbReference type="Pfam" id="PF20732"/>
    </source>
</evidence>
<evidence type="ECO:0008006" key="6">
    <source>
        <dbReference type="Google" id="ProtNLM"/>
    </source>
</evidence>
<keyword evidence="5" id="KW-1185">Reference proteome</keyword>
<gene>
    <name evidence="4" type="ORF">ACRE_003570</name>
</gene>